<sequence>MALSRGASCPSNAFLYNASLCACNPGYYLSTGGACTFLQVAPDGSGWVVYNGVDSSPSFLMTIFSFDSIKRFTRSQAIFLEATLVLLVSWLSFCFALRWFGRLRGGRSVWFRIRWWISRFDFCFSTHHWLEDNKVVVKRKTELGGTLSVASWILFIGLLSALLYQVIAKRNIEVHRIRPANAPDLITFINDMEFNITTISSMSCSQLRGLDTLVTGTPGLVDYRTSSLSTYASYVCQNTSKGPTISLKCSGCQVPRGSYYISWQFVDLPSHPAMAVGYEFNLTARDHADDKRESYVSGIVNSGGYINDKPKTFRGRDANVFKIHLFPQIYHNLHNLRLIQPLLHDFVPGSSFSTSGELQTSLQNSGDGLINMTLYIRFLSDYIVEINNENVLGPVSEGRKGSSGGGGWGGTMPFCWLAFRGKRKKTKGKEIPYKLVLISKKGRKTKTTVAVPVTRTH</sequence>
<keyword evidence="1" id="KW-0812">Transmembrane</keyword>
<protein>
    <submittedName>
        <fullName evidence="2">Uncharacterized protein</fullName>
    </submittedName>
</protein>
<keyword evidence="1" id="KW-0472">Membrane</keyword>
<gene>
    <name evidence="2" type="ORF">Taro_024890</name>
</gene>
<reference evidence="2" key="1">
    <citation type="submission" date="2017-07" db="EMBL/GenBank/DDBJ databases">
        <title>Taro Niue Genome Assembly and Annotation.</title>
        <authorList>
            <person name="Atibalentja N."/>
            <person name="Keating K."/>
            <person name="Fields C.J."/>
        </authorList>
    </citation>
    <scope>NUCLEOTIDE SEQUENCE</scope>
    <source>
        <strain evidence="2">Niue_2</strain>
        <tissue evidence="2">Leaf</tissue>
    </source>
</reference>
<dbReference type="Proteomes" id="UP000652761">
    <property type="component" value="Unassembled WGS sequence"/>
</dbReference>
<accession>A0A843VLQ1</accession>
<dbReference type="EMBL" id="NMUH01001430">
    <property type="protein sequence ID" value="MQL92269.1"/>
    <property type="molecule type" value="Genomic_DNA"/>
</dbReference>
<dbReference type="AlphaFoldDB" id="A0A843VLQ1"/>
<name>A0A843VLQ1_COLES</name>
<dbReference type="OrthoDB" id="1909934at2759"/>
<dbReference type="PANTHER" id="PTHR37254:SF1">
    <property type="entry name" value="OS01G0100500 PROTEIN"/>
    <property type="match status" value="1"/>
</dbReference>
<evidence type="ECO:0000313" key="2">
    <source>
        <dbReference type="EMBL" id="MQL92269.1"/>
    </source>
</evidence>
<feature type="transmembrane region" description="Helical" evidence="1">
    <location>
        <begin position="78"/>
        <end position="100"/>
    </location>
</feature>
<evidence type="ECO:0000256" key="1">
    <source>
        <dbReference type="SAM" id="Phobius"/>
    </source>
</evidence>
<keyword evidence="1" id="KW-1133">Transmembrane helix</keyword>
<keyword evidence="3" id="KW-1185">Reference proteome</keyword>
<dbReference type="PROSITE" id="PS51257">
    <property type="entry name" value="PROKAR_LIPOPROTEIN"/>
    <property type="match status" value="1"/>
</dbReference>
<evidence type="ECO:0000313" key="3">
    <source>
        <dbReference type="Proteomes" id="UP000652761"/>
    </source>
</evidence>
<feature type="transmembrane region" description="Helical" evidence="1">
    <location>
        <begin position="149"/>
        <end position="168"/>
    </location>
</feature>
<organism evidence="2 3">
    <name type="scientific">Colocasia esculenta</name>
    <name type="common">Wild taro</name>
    <name type="synonym">Arum esculentum</name>
    <dbReference type="NCBI Taxonomy" id="4460"/>
    <lineage>
        <taxon>Eukaryota</taxon>
        <taxon>Viridiplantae</taxon>
        <taxon>Streptophyta</taxon>
        <taxon>Embryophyta</taxon>
        <taxon>Tracheophyta</taxon>
        <taxon>Spermatophyta</taxon>
        <taxon>Magnoliopsida</taxon>
        <taxon>Liliopsida</taxon>
        <taxon>Araceae</taxon>
        <taxon>Aroideae</taxon>
        <taxon>Colocasieae</taxon>
        <taxon>Colocasia</taxon>
    </lineage>
</organism>
<proteinExistence type="predicted"/>
<dbReference type="PANTHER" id="PTHR37254">
    <property type="entry name" value="OS01G0100500 PROTEIN"/>
    <property type="match status" value="1"/>
</dbReference>
<comment type="caution">
    <text evidence="2">The sequence shown here is derived from an EMBL/GenBank/DDBJ whole genome shotgun (WGS) entry which is preliminary data.</text>
</comment>